<dbReference type="AlphaFoldDB" id="A0A1G2B6R7"/>
<name>A0A1G2B6R7_9BACT</name>
<dbReference type="Gene3D" id="1.10.340.30">
    <property type="entry name" value="Hypothetical protein, domain 2"/>
    <property type="match status" value="1"/>
</dbReference>
<dbReference type="PANTHER" id="PTHR42944">
    <property type="entry name" value="ADENINE DNA GLYCOSYLASE"/>
    <property type="match status" value="1"/>
</dbReference>
<evidence type="ECO:0000256" key="6">
    <source>
        <dbReference type="ARBA" id="ARBA00022023"/>
    </source>
</evidence>
<keyword evidence="12" id="KW-0411">Iron-sulfur</keyword>
<evidence type="ECO:0000256" key="11">
    <source>
        <dbReference type="ARBA" id="ARBA00023004"/>
    </source>
</evidence>
<dbReference type="SUPFAM" id="SSF48150">
    <property type="entry name" value="DNA-glycosylase"/>
    <property type="match status" value="1"/>
</dbReference>
<dbReference type="SMART" id="SM00478">
    <property type="entry name" value="ENDO3c"/>
    <property type="match status" value="1"/>
</dbReference>
<dbReference type="GO" id="GO:0034039">
    <property type="term" value="F:8-oxo-7,8-dihydroguanine DNA N-glycosylase activity"/>
    <property type="evidence" value="ECO:0007669"/>
    <property type="project" value="TreeGrafter"/>
</dbReference>
<keyword evidence="7" id="KW-0004">4Fe-4S</keyword>
<comment type="caution">
    <text evidence="16">The sequence shown here is derived from an EMBL/GenBank/DDBJ whole genome shotgun (WGS) entry which is preliminary data.</text>
</comment>
<dbReference type="GO" id="GO:0000701">
    <property type="term" value="F:purine-specific mismatch base pair DNA N-glycosylase activity"/>
    <property type="evidence" value="ECO:0007669"/>
    <property type="project" value="UniProtKB-EC"/>
</dbReference>
<evidence type="ECO:0000313" key="16">
    <source>
        <dbReference type="EMBL" id="OGY84893.1"/>
    </source>
</evidence>
<reference evidence="16 17" key="1">
    <citation type="journal article" date="2016" name="Nat. Commun.">
        <title>Thousands of microbial genomes shed light on interconnected biogeochemical processes in an aquifer system.</title>
        <authorList>
            <person name="Anantharaman K."/>
            <person name="Brown C.T."/>
            <person name="Hug L.A."/>
            <person name="Sharon I."/>
            <person name="Castelle C.J."/>
            <person name="Probst A.J."/>
            <person name="Thomas B.C."/>
            <person name="Singh A."/>
            <person name="Wilkins M.J."/>
            <person name="Karaoz U."/>
            <person name="Brodie E.L."/>
            <person name="Williams K.H."/>
            <person name="Hubbard S.S."/>
            <person name="Banfield J.F."/>
        </authorList>
    </citation>
    <scope>NUCLEOTIDE SEQUENCE [LARGE SCALE GENOMIC DNA]</scope>
</reference>
<keyword evidence="14" id="KW-0326">Glycosidase</keyword>
<comment type="function">
    <text evidence="3">Adenine glycosylase active on G-A mispairs. MutY also corrects error-prone DNA synthesis past GO lesions which are due to the oxidatively damaged form of guanine: 7,8-dihydro-8-oxoguanine (8-oxo-dGTP).</text>
</comment>
<evidence type="ECO:0000256" key="3">
    <source>
        <dbReference type="ARBA" id="ARBA00002933"/>
    </source>
</evidence>
<evidence type="ECO:0000256" key="14">
    <source>
        <dbReference type="ARBA" id="ARBA00023295"/>
    </source>
</evidence>
<dbReference type="GO" id="GO:0046872">
    <property type="term" value="F:metal ion binding"/>
    <property type="evidence" value="ECO:0007669"/>
    <property type="project" value="UniProtKB-KW"/>
</dbReference>
<evidence type="ECO:0000313" key="17">
    <source>
        <dbReference type="Proteomes" id="UP000176952"/>
    </source>
</evidence>
<evidence type="ECO:0000256" key="5">
    <source>
        <dbReference type="ARBA" id="ARBA00012045"/>
    </source>
</evidence>
<evidence type="ECO:0000259" key="15">
    <source>
        <dbReference type="SMART" id="SM00478"/>
    </source>
</evidence>
<feature type="domain" description="HhH-GPD" evidence="15">
    <location>
        <begin position="57"/>
        <end position="201"/>
    </location>
</feature>
<dbReference type="PANTHER" id="PTHR42944:SF1">
    <property type="entry name" value="ADENINE DNA GLYCOSYLASE"/>
    <property type="match status" value="1"/>
</dbReference>
<dbReference type="GO" id="GO:0051539">
    <property type="term" value="F:4 iron, 4 sulfur cluster binding"/>
    <property type="evidence" value="ECO:0007669"/>
    <property type="project" value="UniProtKB-KW"/>
</dbReference>
<dbReference type="CDD" id="cd00056">
    <property type="entry name" value="ENDO3c"/>
    <property type="match status" value="1"/>
</dbReference>
<comment type="similarity">
    <text evidence="4">Belongs to the Nth/MutY family.</text>
</comment>
<keyword evidence="8" id="KW-0479">Metal-binding</keyword>
<gene>
    <name evidence="16" type="ORF">A3F54_00530</name>
</gene>
<dbReference type="GO" id="GO:0035485">
    <property type="term" value="F:adenine/guanine mispair binding"/>
    <property type="evidence" value="ECO:0007669"/>
    <property type="project" value="TreeGrafter"/>
</dbReference>
<evidence type="ECO:0000256" key="10">
    <source>
        <dbReference type="ARBA" id="ARBA00022801"/>
    </source>
</evidence>
<dbReference type="STRING" id="1798542.A3F54_00530"/>
<keyword evidence="10" id="KW-0378">Hydrolase</keyword>
<protein>
    <recommendedName>
        <fullName evidence="6">Adenine DNA glycosylase</fullName>
        <ecNumber evidence="5">3.2.2.31</ecNumber>
    </recommendedName>
</protein>
<accession>A0A1G2B6R7</accession>
<proteinExistence type="inferred from homology"/>
<comment type="catalytic activity">
    <reaction evidence="1">
        <text>Hydrolyzes free adenine bases from 7,8-dihydro-8-oxoguanine:adenine mismatched double-stranded DNA, leaving an apurinic site.</text>
        <dbReference type="EC" id="3.2.2.31"/>
    </reaction>
</comment>
<dbReference type="GO" id="GO:0032357">
    <property type="term" value="F:oxidized purine DNA binding"/>
    <property type="evidence" value="ECO:0007669"/>
    <property type="project" value="TreeGrafter"/>
</dbReference>
<dbReference type="InterPro" id="IPR044298">
    <property type="entry name" value="MIG/MutY"/>
</dbReference>
<evidence type="ECO:0000256" key="8">
    <source>
        <dbReference type="ARBA" id="ARBA00022723"/>
    </source>
</evidence>
<dbReference type="GO" id="GO:0006284">
    <property type="term" value="P:base-excision repair"/>
    <property type="evidence" value="ECO:0007669"/>
    <property type="project" value="InterPro"/>
</dbReference>
<dbReference type="PROSITE" id="PS01155">
    <property type="entry name" value="ENDONUCLEASE_III_2"/>
    <property type="match status" value="1"/>
</dbReference>
<dbReference type="Pfam" id="PF00633">
    <property type="entry name" value="HHH"/>
    <property type="match status" value="1"/>
</dbReference>
<dbReference type="Proteomes" id="UP000176952">
    <property type="component" value="Unassembled WGS sequence"/>
</dbReference>
<evidence type="ECO:0000256" key="7">
    <source>
        <dbReference type="ARBA" id="ARBA00022485"/>
    </source>
</evidence>
<evidence type="ECO:0000256" key="13">
    <source>
        <dbReference type="ARBA" id="ARBA00023204"/>
    </source>
</evidence>
<keyword evidence="11" id="KW-0408">Iron</keyword>
<dbReference type="EMBL" id="MHKD01000010">
    <property type="protein sequence ID" value="OGY84893.1"/>
    <property type="molecule type" value="Genomic_DNA"/>
</dbReference>
<dbReference type="InterPro" id="IPR000445">
    <property type="entry name" value="HhH_motif"/>
</dbReference>
<dbReference type="FunFam" id="1.10.340.30:FF:000002">
    <property type="entry name" value="Adenine DNA glycosylase"/>
    <property type="match status" value="1"/>
</dbReference>
<dbReference type="EC" id="3.2.2.31" evidence="5"/>
<keyword evidence="9" id="KW-0227">DNA damage</keyword>
<sequence>MSKKEKNTAALLSSATLRTHLRFFERAMLKWFAAHGRALPWRRSGISAYEVWVSEIMLQQTQVNRVVGYFQRFMKRFPRVQDLARATWEDFLPYYTGLGYYRRGRNMLLAAQKVVQDFGGVFPRDREALLQLPGVGEYTAAAILSFAYGEPHLAFDTNLQKVFGRYLYGDKKASVDQAQLEKFLQAKKGTLNAAIMDFANVVCVRRPKCDACPLRARCVYFSENGKREVQVSLQRDDFPASSAQIFLWLHKDHKEYYSADPDSFQVFRLPSPLNTREAIKKYFLDEFGLQLAVRPPHKRVHVDGVPTLFVNAQILLGAHEFGVFGPADAKAFNKQLLQKIL</sequence>
<evidence type="ECO:0000256" key="4">
    <source>
        <dbReference type="ARBA" id="ARBA00008343"/>
    </source>
</evidence>
<dbReference type="InterPro" id="IPR003265">
    <property type="entry name" value="HhH-GPD_domain"/>
</dbReference>
<dbReference type="InterPro" id="IPR023170">
    <property type="entry name" value="HhH_base_excis_C"/>
</dbReference>
<evidence type="ECO:0000256" key="12">
    <source>
        <dbReference type="ARBA" id="ARBA00023014"/>
    </source>
</evidence>
<keyword evidence="13" id="KW-0234">DNA repair</keyword>
<dbReference type="InterPro" id="IPR004036">
    <property type="entry name" value="Endonuclease-III-like_CS2"/>
</dbReference>
<evidence type="ECO:0000256" key="9">
    <source>
        <dbReference type="ARBA" id="ARBA00022763"/>
    </source>
</evidence>
<dbReference type="GO" id="GO:0006298">
    <property type="term" value="P:mismatch repair"/>
    <property type="evidence" value="ECO:0007669"/>
    <property type="project" value="TreeGrafter"/>
</dbReference>
<comment type="cofactor">
    <cofactor evidence="2">
        <name>[4Fe-4S] cluster</name>
        <dbReference type="ChEBI" id="CHEBI:49883"/>
    </cofactor>
</comment>
<organism evidence="16 17">
    <name type="scientific">Candidatus Kerfeldbacteria bacterium RIFCSPHIGHO2_12_FULL_48_17</name>
    <dbReference type="NCBI Taxonomy" id="1798542"/>
    <lineage>
        <taxon>Bacteria</taxon>
        <taxon>Candidatus Kerfeldiibacteriota</taxon>
    </lineage>
</organism>
<evidence type="ECO:0000256" key="2">
    <source>
        <dbReference type="ARBA" id="ARBA00001966"/>
    </source>
</evidence>
<dbReference type="InterPro" id="IPR011257">
    <property type="entry name" value="DNA_glycosylase"/>
</dbReference>
<dbReference type="Pfam" id="PF00730">
    <property type="entry name" value="HhH-GPD"/>
    <property type="match status" value="1"/>
</dbReference>
<evidence type="ECO:0000256" key="1">
    <source>
        <dbReference type="ARBA" id="ARBA00000843"/>
    </source>
</evidence>
<dbReference type="Gene3D" id="1.10.1670.10">
    <property type="entry name" value="Helix-hairpin-Helix base-excision DNA repair enzymes (C-terminal)"/>
    <property type="match status" value="1"/>
</dbReference>